<name>A0A5C7FRN1_9BACT</name>
<accession>A0A5C7FRN1</accession>
<evidence type="ECO:0000313" key="3">
    <source>
        <dbReference type="Proteomes" id="UP000321907"/>
    </source>
</evidence>
<keyword evidence="3" id="KW-1185">Reference proteome</keyword>
<dbReference type="NCBIfam" id="TIGR04131">
    <property type="entry name" value="Bac_Flav_CTERM"/>
    <property type="match status" value="1"/>
</dbReference>
<organism evidence="2 3">
    <name type="scientific">Neolewinella aurantiaca</name>
    <dbReference type="NCBI Taxonomy" id="2602767"/>
    <lineage>
        <taxon>Bacteria</taxon>
        <taxon>Pseudomonadati</taxon>
        <taxon>Bacteroidota</taxon>
        <taxon>Saprospiria</taxon>
        <taxon>Saprospirales</taxon>
        <taxon>Lewinellaceae</taxon>
        <taxon>Neolewinella</taxon>
    </lineage>
</organism>
<dbReference type="InterPro" id="IPR026341">
    <property type="entry name" value="T9SS_type_B"/>
</dbReference>
<gene>
    <name evidence="2" type="ORF">FUA23_16025</name>
</gene>
<dbReference type="SMART" id="SM00089">
    <property type="entry name" value="PKD"/>
    <property type="match status" value="5"/>
</dbReference>
<dbReference type="InterPro" id="IPR013783">
    <property type="entry name" value="Ig-like_fold"/>
</dbReference>
<dbReference type="Proteomes" id="UP000321907">
    <property type="component" value="Unassembled WGS sequence"/>
</dbReference>
<dbReference type="Pfam" id="PF13585">
    <property type="entry name" value="CHU_C"/>
    <property type="match status" value="1"/>
</dbReference>
<dbReference type="Pfam" id="PF18911">
    <property type="entry name" value="PKD_4"/>
    <property type="match status" value="1"/>
</dbReference>
<dbReference type="PROSITE" id="PS50093">
    <property type="entry name" value="PKD"/>
    <property type="match status" value="1"/>
</dbReference>
<dbReference type="CDD" id="cd00146">
    <property type="entry name" value="PKD"/>
    <property type="match status" value="2"/>
</dbReference>
<dbReference type="EMBL" id="VOXD01000026">
    <property type="protein sequence ID" value="TXF88147.1"/>
    <property type="molecule type" value="Genomic_DNA"/>
</dbReference>
<dbReference type="RefSeq" id="WP_147931773.1">
    <property type="nucleotide sequence ID" value="NZ_VOXD01000026.1"/>
</dbReference>
<dbReference type="InterPro" id="IPR000601">
    <property type="entry name" value="PKD_dom"/>
</dbReference>
<evidence type="ECO:0000259" key="1">
    <source>
        <dbReference type="PROSITE" id="PS50093"/>
    </source>
</evidence>
<dbReference type="InterPro" id="IPR022409">
    <property type="entry name" value="PKD/Chitinase_dom"/>
</dbReference>
<dbReference type="InterPro" id="IPR035986">
    <property type="entry name" value="PKD_dom_sf"/>
</dbReference>
<dbReference type="Gene3D" id="2.60.40.10">
    <property type="entry name" value="Immunoglobulins"/>
    <property type="match status" value="3"/>
</dbReference>
<dbReference type="InterPro" id="IPR044023">
    <property type="entry name" value="Ig_7"/>
</dbReference>
<proteinExistence type="predicted"/>
<comment type="caution">
    <text evidence="2">The sequence shown here is derived from an EMBL/GenBank/DDBJ whole genome shotgun (WGS) entry which is preliminary data.</text>
</comment>
<feature type="domain" description="PKD" evidence="1">
    <location>
        <begin position="856"/>
        <end position="885"/>
    </location>
</feature>
<dbReference type="SUPFAM" id="SSF49299">
    <property type="entry name" value="PKD domain"/>
    <property type="match status" value="3"/>
</dbReference>
<reference evidence="2 3" key="1">
    <citation type="submission" date="2019-08" db="EMBL/GenBank/DDBJ databases">
        <title>Lewinella sp. strain SSH13 Genome sequencing and assembly.</title>
        <authorList>
            <person name="Kim I."/>
        </authorList>
    </citation>
    <scope>NUCLEOTIDE SEQUENCE [LARGE SCALE GENOMIC DNA]</scope>
    <source>
        <strain evidence="2 3">SSH13</strain>
    </source>
</reference>
<protein>
    <submittedName>
        <fullName evidence="2">PKD domain-containing protein</fullName>
    </submittedName>
</protein>
<dbReference type="Pfam" id="PF19081">
    <property type="entry name" value="Ig_7"/>
    <property type="match status" value="1"/>
</dbReference>
<dbReference type="OrthoDB" id="7794186at2"/>
<evidence type="ECO:0000313" key="2">
    <source>
        <dbReference type="EMBL" id="TXF88147.1"/>
    </source>
</evidence>
<sequence length="1689" mass="179733">MKLFQNIHFSHLAGAWLIILFSLFTGISLHAAGIKDIAPTEADSPVMLETGRIGFNNFADFDGAPEGRLVVSFGRADEVLYLGLAPGYDNNGNPYTNVTRSRYRFQIKKVNVDGPDDIVHGPFTVTNLNANVNSYAEAEYGVYSVDQLVSGDSMYVFRPGETGDYYIEFDDATVSSRRVNIPFWDFTVVRDGDVREGRVWSRGWAFRTPQVTGTNPPDCVWDREFNGTLFSYTEDGFVSKIDFQDSGFQGLSFNIAFNETGPGTSGNLAEDRKSVAGLNETAMARQHRIFLSLPDIEIFPDGICGEVNAGESFICGGVDPYCLEVEVTRQGQVEIILDFDGNGLLDDNGMDVALVYDFPADSLTACIPWNGLLADSTPVSFTDTVDVIINYAQGVQHYSAYDVEFLKNGFCVETVRPTCNQGQLTSNRLFYDDRDIPEDPGTGVSKDGRDGCDCGDGCRTWNNFALNPGGTCDTFDDDETVGYGDKSTLNTYWFASSQSEFRARVPVISANIVGPTDICEGETSLLRAVDAGVVGSPAFLWEGPGVDGITTDTVRISEAGTYCVLVTDPTGCVNRTCTDVTVADFDASPFPSALSICFGESVQLPVAGNSSYDYLWSPATGIDDVNSNQPTFNPGVTTTYSVVITNNSATGSVCTTTEEVTITVSPDIDLQVIGGGPICDPTTTITATTAVAADVVLFNPLGVQVGAGNTFTLDVSGESEYLIVATDPQGCTDSITFTVSGGPVDIAVPDTVLSCLSDGVNLAVTNLDENDALTYLWAPAELFDPATVSTANPTFVGDPGDYAATVTVTNQYGCMETEDVQIIVIDDSGALSFSSMVDCDGSTVTFTNSSTVSFGYVYDFGDGTTSTDANPVHVYDSPGTYTVTLDLVYDQNCVTSFTQEVTTFPLVLDAGFSIGLDDCDNGTATLTFTDESINATGSGLDYEWTFTGVVPTTSTDQNPSVVISESGTVTATLEVTSEDDCTSTLDTTFTVNLAVIDLEEEIVICPGDSTELNPGADEGLTYNWSPATDFDANDSNPTTSIAGTYVVSVTATSADFNCANTDTVTVVIADSIGLVVNGPDGPLTGDDGGNGNGGNGGNNGEVILPTVQTCGNPIDLDVNLTTNDDVNIVYTDLDGNVLGSGSEFTVNPSGRDTIVITATNEFGCIERDTVVIINNQVDAGINVGASGVNLCAAMDTMVAVVNNDPNDTLTYSWEPNDIINGPLDGEFVDITAPAEGTVDLMVTVTNQFGCDTVITVPVTVTPFTPNMYVDVIQPCFNEGFVIDGGPQVDGYNYEWVPSDDLDLTDPANPVGTFDEDGTLTVTITDPLTGCSETQTINVDVAPEISFMASPVDTVICEPADITVGGTSVNDDVVIVWYDDEDLNNEIGTGPTYTVEAAEVGQTYTVYGEATDPNTGCSQVVPVTVTVSDITAGLPLENVDACAGDQPSIFAPGGVNGVLDYTYEPSDLIDDSDPTNPVFVGTSSSTITVTTVDPATGCSSTNDVVINVTDLGGLFGTAEPDTIFIGETSDLSVEGECVGCTYEWMGGNGTIVPNTGQTVTVTPDEAGDVTYEVVVTQNGCTEIVTITLRVEDPLCDFDHVYIPNAFTPNQDGRNEVMRVRSNFADQITDFRWIIYNRWGQEVYTSDDINDSWDGTIEGDDLEPDVYGYWLRLTCPTGEPFVKQGNITILR</sequence>